<feature type="compositionally biased region" description="Gly residues" evidence="1">
    <location>
        <begin position="1"/>
        <end position="21"/>
    </location>
</feature>
<dbReference type="GO" id="GO:0016740">
    <property type="term" value="F:transferase activity"/>
    <property type="evidence" value="ECO:0007669"/>
    <property type="project" value="UniProtKB-KW"/>
</dbReference>
<dbReference type="EMBL" id="JAAGME010000116">
    <property type="protein sequence ID" value="NEB65848.1"/>
    <property type="molecule type" value="Genomic_DNA"/>
</dbReference>
<name>A0A6N9V3N7_STRMI</name>
<gene>
    <name evidence="3" type="ORF">G3I39_01995</name>
</gene>
<accession>A0A6N9V3N7</accession>
<comment type="caution">
    <text evidence="3">The sequence shown here is derived from an EMBL/GenBank/DDBJ whole genome shotgun (WGS) entry which is preliminary data.</text>
</comment>
<dbReference type="Proteomes" id="UP000471648">
    <property type="component" value="Unassembled WGS sequence"/>
</dbReference>
<keyword evidence="3" id="KW-0808">Transferase</keyword>
<feature type="compositionally biased region" description="Gly residues" evidence="1">
    <location>
        <begin position="31"/>
        <end position="52"/>
    </location>
</feature>
<dbReference type="Pfam" id="PF24878">
    <property type="entry name" value="YkcB_C"/>
    <property type="match status" value="1"/>
</dbReference>
<dbReference type="AlphaFoldDB" id="A0A6N9V3N7"/>
<evidence type="ECO:0000256" key="1">
    <source>
        <dbReference type="SAM" id="MobiDB-lite"/>
    </source>
</evidence>
<feature type="region of interest" description="Disordered" evidence="1">
    <location>
        <begin position="1"/>
        <end position="52"/>
    </location>
</feature>
<protein>
    <submittedName>
        <fullName evidence="3">Glycosyl transferase</fullName>
    </submittedName>
</protein>
<organism evidence="3 4">
    <name type="scientific">Streptomyces microflavus</name>
    <name type="common">Streptomyces lipmanii</name>
    <dbReference type="NCBI Taxonomy" id="1919"/>
    <lineage>
        <taxon>Bacteria</taxon>
        <taxon>Bacillati</taxon>
        <taxon>Actinomycetota</taxon>
        <taxon>Actinomycetes</taxon>
        <taxon>Kitasatosporales</taxon>
        <taxon>Streptomycetaceae</taxon>
        <taxon>Streptomyces</taxon>
    </lineage>
</organism>
<sequence>PPGGQGQFPGQGQGGQQGNAPGGVPTAPGGTAPGGTAPGAAGEGGAFGGGGGGGMGGLLNGASVSTEAKALLEKDADAYTWAAAAVGAQNAAGYQLATGEPVMAIGGFNGSDPSPTLAQFKKYVAEGKVHYFVSGGTGGGMGGGGMGGEGMGGGGGNGTSSQISSWVTENFTEVTVGSATFYDLTKPVG</sequence>
<feature type="non-terminal residue" evidence="3">
    <location>
        <position position="1"/>
    </location>
</feature>
<feature type="domain" description="Putative mannosyltransferase YkcA/B-like C-terminal" evidence="2">
    <location>
        <begin position="70"/>
        <end position="170"/>
    </location>
</feature>
<evidence type="ECO:0000259" key="2">
    <source>
        <dbReference type="Pfam" id="PF24878"/>
    </source>
</evidence>
<evidence type="ECO:0000313" key="3">
    <source>
        <dbReference type="EMBL" id="NEB65848.1"/>
    </source>
</evidence>
<reference evidence="3 4" key="1">
    <citation type="submission" date="2020-01" db="EMBL/GenBank/DDBJ databases">
        <title>Insect and environment-associated Actinomycetes.</title>
        <authorList>
            <person name="Currrie C."/>
            <person name="Chevrette M."/>
            <person name="Carlson C."/>
            <person name="Stubbendieck R."/>
            <person name="Wendt-Pienkowski E."/>
        </authorList>
    </citation>
    <scope>NUCLEOTIDE SEQUENCE [LARGE SCALE GENOMIC DNA]</scope>
    <source>
        <strain evidence="3 4">SID14438</strain>
    </source>
</reference>
<dbReference type="InterPro" id="IPR056785">
    <property type="entry name" value="YkcA/B-like_C"/>
</dbReference>
<proteinExistence type="predicted"/>
<evidence type="ECO:0000313" key="4">
    <source>
        <dbReference type="Proteomes" id="UP000471648"/>
    </source>
</evidence>